<dbReference type="RefSeq" id="WP_308986249.1">
    <property type="nucleotide sequence ID" value="NZ_JARXIC010000033.1"/>
</dbReference>
<comment type="caution">
    <text evidence="1">The sequence shown here is derived from an EMBL/GenBank/DDBJ whole genome shotgun (WGS) entry which is preliminary data.</text>
</comment>
<evidence type="ECO:0000313" key="1">
    <source>
        <dbReference type="EMBL" id="MDQ8195800.1"/>
    </source>
</evidence>
<keyword evidence="2" id="KW-1185">Reference proteome</keyword>
<name>A0ABU1ALW8_9BACT</name>
<dbReference type="InterPro" id="IPR021272">
    <property type="entry name" value="DUF2851"/>
</dbReference>
<evidence type="ECO:0000313" key="2">
    <source>
        <dbReference type="Proteomes" id="UP001243717"/>
    </source>
</evidence>
<sequence length="402" mass="46143">MKNEVQEIQGLYGPFSLSERVLQKIWLRGDFDQTELKTVGGRSLRVLDPGRWNLLEGPDFLEARLELGGELVVGDVEVHFDAEDWHLHGHGVNPNFNDVRLHVVLYANEPELRVQTERGLQPEVIYLMPLLERDLEDYAVEDALLELEQVEEREWILQFMQQPLQQRRAILESGARTRWMRKVDFAAKRLSGASWDEACHQYCLEVLGYARNRAPMSRLALCYTIDDFATERADALQLFEEEMGAWRLSGLRPANHPKYRLQQYATICRQHRDWPERLRHVLSVISDTGAGAAAWDESQELNISGATFRQRQGITPLIERFSQYVFSNAISSKRLNTLICDAVLPLGHAAGIADLTSYWQHWPAGDAPDALYRFLKQAQIMSRSNPFSNGQLQGGLHLLMHR</sequence>
<accession>A0ABU1ALW8</accession>
<proteinExistence type="predicted"/>
<organism evidence="1 2">
    <name type="scientific">Thalassobacterium sedimentorum</name>
    <dbReference type="NCBI Taxonomy" id="3041258"/>
    <lineage>
        <taxon>Bacteria</taxon>
        <taxon>Pseudomonadati</taxon>
        <taxon>Verrucomicrobiota</taxon>
        <taxon>Opitutia</taxon>
        <taxon>Puniceicoccales</taxon>
        <taxon>Coraliomargaritaceae</taxon>
        <taxon>Thalassobacterium</taxon>
    </lineage>
</organism>
<dbReference type="Proteomes" id="UP001243717">
    <property type="component" value="Unassembled WGS sequence"/>
</dbReference>
<gene>
    <name evidence="1" type="ORF">QEH59_15310</name>
</gene>
<protein>
    <submittedName>
        <fullName evidence="1">DUF2851 family protein</fullName>
    </submittedName>
</protein>
<reference evidence="1 2" key="1">
    <citation type="submission" date="2023-04" db="EMBL/GenBank/DDBJ databases">
        <title>A novel bacteria isolated from coastal sediment.</title>
        <authorList>
            <person name="Liu X.-J."/>
            <person name="Du Z.-J."/>
        </authorList>
    </citation>
    <scope>NUCLEOTIDE SEQUENCE [LARGE SCALE GENOMIC DNA]</scope>
    <source>
        <strain evidence="1 2">SDUM461004</strain>
    </source>
</reference>
<dbReference type="EMBL" id="JARXIC010000033">
    <property type="protein sequence ID" value="MDQ8195800.1"/>
    <property type="molecule type" value="Genomic_DNA"/>
</dbReference>
<dbReference type="Pfam" id="PF11013">
    <property type="entry name" value="DUF2851"/>
    <property type="match status" value="1"/>
</dbReference>